<dbReference type="InterPro" id="IPR001878">
    <property type="entry name" value="Znf_CCHC"/>
</dbReference>
<sequence>MTEYLTPQILSAERMEMAQCLYFVPSQVKPNIVEDPEDGVMEGCVEDSYDAKQILLKSMIAEVGEENIQEVWKITDMRPENKKHIYFVVIIDSISYLCSCMSNISRSIIYRHYFRIMMTSQVAGFQIQMIPSRWYIDNQKDKDAAAETCCFVNTEAAQNFSGVVFTPNPSTVPTTVTNALRCAAKKKVKYGEVWGLARQAAQLSVELDSHNEMVGWLKQFIIRHKEIIITRNQELMERSEVQVDDNKENELQQVENPLVSRRKGRPGTKRFKSSTEKKSCAKYTCKTCGQAGHNSARCQNR</sequence>
<name>A0A2P4PMX1_RHIID</name>
<gene>
    <name evidence="3" type="ORF">GLOIN_2v1801763</name>
</gene>
<dbReference type="GO" id="GO:0003676">
    <property type="term" value="F:nucleic acid binding"/>
    <property type="evidence" value="ECO:0007669"/>
    <property type="project" value="InterPro"/>
</dbReference>
<dbReference type="VEuPathDB" id="FungiDB:RhiirFUN_010685"/>
<protein>
    <recommendedName>
        <fullName evidence="2">CCHC-type domain-containing protein</fullName>
    </recommendedName>
</protein>
<keyword evidence="4" id="KW-1185">Reference proteome</keyword>
<evidence type="ECO:0000256" key="1">
    <source>
        <dbReference type="PROSITE-ProRule" id="PRU00047"/>
    </source>
</evidence>
<dbReference type="EMBL" id="AUPC02000184">
    <property type="protein sequence ID" value="POG66741.1"/>
    <property type="molecule type" value="Genomic_DNA"/>
</dbReference>
<dbReference type="PROSITE" id="PS50158">
    <property type="entry name" value="ZF_CCHC"/>
    <property type="match status" value="1"/>
</dbReference>
<evidence type="ECO:0000259" key="2">
    <source>
        <dbReference type="PROSITE" id="PS50158"/>
    </source>
</evidence>
<evidence type="ECO:0000313" key="3">
    <source>
        <dbReference type="EMBL" id="POG66741.1"/>
    </source>
</evidence>
<evidence type="ECO:0000313" key="4">
    <source>
        <dbReference type="Proteomes" id="UP000018888"/>
    </source>
</evidence>
<accession>A0A2P4PMX1</accession>
<dbReference type="AlphaFoldDB" id="A0A2P4PMX1"/>
<keyword evidence="1" id="KW-0863">Zinc-finger</keyword>
<organism evidence="3 4">
    <name type="scientific">Rhizophagus irregularis (strain DAOM 181602 / DAOM 197198 / MUCL 43194)</name>
    <name type="common">Arbuscular mycorrhizal fungus</name>
    <name type="synonym">Glomus intraradices</name>
    <dbReference type="NCBI Taxonomy" id="747089"/>
    <lineage>
        <taxon>Eukaryota</taxon>
        <taxon>Fungi</taxon>
        <taxon>Fungi incertae sedis</taxon>
        <taxon>Mucoromycota</taxon>
        <taxon>Glomeromycotina</taxon>
        <taxon>Glomeromycetes</taxon>
        <taxon>Glomerales</taxon>
        <taxon>Glomeraceae</taxon>
        <taxon>Rhizophagus</taxon>
    </lineage>
</organism>
<proteinExistence type="predicted"/>
<keyword evidence="1" id="KW-0862">Zinc</keyword>
<dbReference type="GO" id="GO:0008270">
    <property type="term" value="F:zinc ion binding"/>
    <property type="evidence" value="ECO:0007669"/>
    <property type="project" value="UniProtKB-KW"/>
</dbReference>
<feature type="domain" description="CCHC-type" evidence="2">
    <location>
        <begin position="285"/>
        <end position="300"/>
    </location>
</feature>
<comment type="caution">
    <text evidence="3">The sequence shown here is derived from an EMBL/GenBank/DDBJ whole genome shotgun (WGS) entry which is preliminary data.</text>
</comment>
<keyword evidence="1" id="KW-0479">Metal-binding</keyword>
<dbReference type="Proteomes" id="UP000018888">
    <property type="component" value="Unassembled WGS sequence"/>
</dbReference>
<reference evidence="3 4" key="1">
    <citation type="journal article" date="2013" name="Proc. Natl. Acad. Sci. U.S.A.">
        <title>Genome of an arbuscular mycorrhizal fungus provides insight into the oldest plant symbiosis.</title>
        <authorList>
            <person name="Tisserant E."/>
            <person name="Malbreil M."/>
            <person name="Kuo A."/>
            <person name="Kohler A."/>
            <person name="Symeonidi A."/>
            <person name="Balestrini R."/>
            <person name="Charron P."/>
            <person name="Duensing N."/>
            <person name="Frei Dit Frey N."/>
            <person name="Gianinazzi-Pearson V."/>
            <person name="Gilbert L.B."/>
            <person name="Handa Y."/>
            <person name="Herr J.R."/>
            <person name="Hijri M."/>
            <person name="Koul R."/>
            <person name="Kawaguchi M."/>
            <person name="Krajinski F."/>
            <person name="Lammers P.J."/>
            <person name="Masclaux F.G."/>
            <person name="Murat C."/>
            <person name="Morin E."/>
            <person name="Ndikumana S."/>
            <person name="Pagni M."/>
            <person name="Petitpierre D."/>
            <person name="Requena N."/>
            <person name="Rosikiewicz P."/>
            <person name="Riley R."/>
            <person name="Saito K."/>
            <person name="San Clemente H."/>
            <person name="Shapiro H."/>
            <person name="van Tuinen D."/>
            <person name="Becard G."/>
            <person name="Bonfante P."/>
            <person name="Paszkowski U."/>
            <person name="Shachar-Hill Y.Y."/>
            <person name="Tuskan G.A."/>
            <person name="Young P.W."/>
            <person name="Sanders I.R."/>
            <person name="Henrissat B."/>
            <person name="Rensing S.A."/>
            <person name="Grigoriev I.V."/>
            <person name="Corradi N."/>
            <person name="Roux C."/>
            <person name="Martin F."/>
        </authorList>
    </citation>
    <scope>NUCLEOTIDE SEQUENCE [LARGE SCALE GENOMIC DNA]</scope>
    <source>
        <strain evidence="3 4">DAOM 197198</strain>
    </source>
</reference>
<reference evidence="3 4" key="2">
    <citation type="journal article" date="2018" name="New Phytol.">
        <title>High intraspecific genome diversity in the model arbuscular mycorrhizal symbiont Rhizophagus irregularis.</title>
        <authorList>
            <person name="Chen E.C.H."/>
            <person name="Morin E."/>
            <person name="Beaudet D."/>
            <person name="Noel J."/>
            <person name="Yildirir G."/>
            <person name="Ndikumana S."/>
            <person name="Charron P."/>
            <person name="St-Onge C."/>
            <person name="Giorgi J."/>
            <person name="Kruger M."/>
            <person name="Marton T."/>
            <person name="Ropars J."/>
            <person name="Grigoriev I.V."/>
            <person name="Hainaut M."/>
            <person name="Henrissat B."/>
            <person name="Roux C."/>
            <person name="Martin F."/>
            <person name="Corradi N."/>
        </authorList>
    </citation>
    <scope>NUCLEOTIDE SEQUENCE [LARGE SCALE GENOMIC DNA]</scope>
    <source>
        <strain evidence="3 4">DAOM 197198</strain>
    </source>
</reference>